<sequence>MSDREPRILLAAMLGVDDHPAGRVPAAYVDSPDPRRLSGKVRRCLYIPILNTVRRTVRSTWTG</sequence>
<keyword evidence="1" id="KW-0675">Receptor</keyword>
<gene>
    <name evidence="1" type="ORF">sS8_3207</name>
</gene>
<dbReference type="Proteomes" id="UP000266313">
    <property type="component" value="Chromosome"/>
</dbReference>
<organism evidence="1 2">
    <name type="scientific">Methylocaldum marinum</name>
    <dbReference type="NCBI Taxonomy" id="1432792"/>
    <lineage>
        <taxon>Bacteria</taxon>
        <taxon>Pseudomonadati</taxon>
        <taxon>Pseudomonadota</taxon>
        <taxon>Gammaproteobacteria</taxon>
        <taxon>Methylococcales</taxon>
        <taxon>Methylococcaceae</taxon>
        <taxon>Methylocaldum</taxon>
    </lineage>
</organism>
<keyword evidence="2" id="KW-1185">Reference proteome</keyword>
<evidence type="ECO:0000313" key="2">
    <source>
        <dbReference type="Proteomes" id="UP000266313"/>
    </source>
</evidence>
<dbReference type="AlphaFoldDB" id="A0A250KU19"/>
<proteinExistence type="predicted"/>
<protein>
    <submittedName>
        <fullName evidence="1">Sphingosine 1-phosphate receptor 5</fullName>
    </submittedName>
</protein>
<reference evidence="1 2" key="1">
    <citation type="submission" date="2016-12" db="EMBL/GenBank/DDBJ databases">
        <title>Genome sequencing of Methylocaldum marinum.</title>
        <authorList>
            <person name="Takeuchi M."/>
            <person name="Kamagata Y."/>
            <person name="Hiraoka S."/>
            <person name="Oshima K."/>
            <person name="Hattori M."/>
            <person name="Iwasaki W."/>
        </authorList>
    </citation>
    <scope>NUCLEOTIDE SEQUENCE [LARGE SCALE GENOMIC DNA]</scope>
    <source>
        <strain evidence="1 2">S8</strain>
    </source>
</reference>
<dbReference type="EMBL" id="AP017928">
    <property type="protein sequence ID" value="BBA35150.1"/>
    <property type="molecule type" value="Genomic_DNA"/>
</dbReference>
<accession>A0A250KU19</accession>
<dbReference type="KEGG" id="mmai:sS8_3207"/>
<evidence type="ECO:0000313" key="1">
    <source>
        <dbReference type="EMBL" id="BBA35150.1"/>
    </source>
</evidence>
<name>A0A250KU19_9GAMM</name>